<evidence type="ECO:0000256" key="1">
    <source>
        <dbReference type="SAM" id="MobiDB-lite"/>
    </source>
</evidence>
<comment type="caution">
    <text evidence="2">The sequence shown here is derived from an EMBL/GenBank/DDBJ whole genome shotgun (WGS) entry which is preliminary data.</text>
</comment>
<organism evidence="2 3">
    <name type="scientific">Mycena albidolilacea</name>
    <dbReference type="NCBI Taxonomy" id="1033008"/>
    <lineage>
        <taxon>Eukaryota</taxon>
        <taxon>Fungi</taxon>
        <taxon>Dikarya</taxon>
        <taxon>Basidiomycota</taxon>
        <taxon>Agaricomycotina</taxon>
        <taxon>Agaricomycetes</taxon>
        <taxon>Agaricomycetidae</taxon>
        <taxon>Agaricales</taxon>
        <taxon>Marasmiineae</taxon>
        <taxon>Mycenaceae</taxon>
        <taxon>Mycena</taxon>
    </lineage>
</organism>
<dbReference type="Proteomes" id="UP001218218">
    <property type="component" value="Unassembled WGS sequence"/>
</dbReference>
<evidence type="ECO:0000313" key="3">
    <source>
        <dbReference type="Proteomes" id="UP001218218"/>
    </source>
</evidence>
<keyword evidence="3" id="KW-1185">Reference proteome</keyword>
<evidence type="ECO:0000313" key="2">
    <source>
        <dbReference type="EMBL" id="KAJ7312231.1"/>
    </source>
</evidence>
<sequence length="629" mass="68026">MPGTKSAPVRRECTIAPCLAHGCTTGRRQTSHNMPDYGFYYGEQPLGAFHLRSCFTSGHKFGLAPHPSRLNFADSQWWSVVEGELSTNVFCFAARGAGIFEFIWWGAKVVNTVTPCLLPFSVLKIRPRNGVPLYLRCNVAESALPLLDTERDMPRNSSQRSEKGDDELEGARAQACANSARYRVQNREHLAMRGRDDRKTAFVAKHGFRAYLDRHLDYLGAWNQVAGHKAHLSLGVLGTLLAVNLLQLRHFLGVNLFALGLALRPEVLDRLTMVLLAVGLREFARVVVVVAAGADGGIGFLEEVEIDALAFLQVGSRHDLGDGYNALPSPLLSLPRPRIYPRAWQRVNSMLCGRDAFKACIVISGLQGLRRTGLRMLDTGASKKFHDMEQWWTALCTEQHQGGCPPFEPVTFTLNPPSKTYPSSAPCTCMLPAPNAGTSAAAGQATAPRAAMVPMPAPSPFCGGSSLDAATPTKDEPTSPSLHLNVPPHVTPLTHVQLTPTGHVHTDVIAQERAAAEANPPLHAPVRPTVAATPRAAAPGDCPHPSVLVTPQQTGNDLHAPAPAAADDAPAPTMYRIRGVAVMYSMHAATLVAARHLNLAEPKIMVTNNASKLEAWITMKKFVGEDKDV</sequence>
<accession>A0AAD6Z8G2</accession>
<reference evidence="2" key="1">
    <citation type="submission" date="2023-03" db="EMBL/GenBank/DDBJ databases">
        <title>Massive genome expansion in bonnet fungi (Mycena s.s.) driven by repeated elements and novel gene families across ecological guilds.</title>
        <authorList>
            <consortium name="Lawrence Berkeley National Laboratory"/>
            <person name="Harder C.B."/>
            <person name="Miyauchi S."/>
            <person name="Viragh M."/>
            <person name="Kuo A."/>
            <person name="Thoen E."/>
            <person name="Andreopoulos B."/>
            <person name="Lu D."/>
            <person name="Skrede I."/>
            <person name="Drula E."/>
            <person name="Henrissat B."/>
            <person name="Morin E."/>
            <person name="Kohler A."/>
            <person name="Barry K."/>
            <person name="LaButti K."/>
            <person name="Morin E."/>
            <person name="Salamov A."/>
            <person name="Lipzen A."/>
            <person name="Mereny Z."/>
            <person name="Hegedus B."/>
            <person name="Baldrian P."/>
            <person name="Stursova M."/>
            <person name="Weitz H."/>
            <person name="Taylor A."/>
            <person name="Grigoriev I.V."/>
            <person name="Nagy L.G."/>
            <person name="Martin F."/>
            <person name="Kauserud H."/>
        </authorList>
    </citation>
    <scope>NUCLEOTIDE SEQUENCE</scope>
    <source>
        <strain evidence="2">CBHHK002</strain>
    </source>
</reference>
<gene>
    <name evidence="2" type="ORF">DFH08DRAFT_822267</name>
</gene>
<dbReference type="AlphaFoldDB" id="A0AAD6Z8G2"/>
<name>A0AAD6Z8G2_9AGAR</name>
<protein>
    <submittedName>
        <fullName evidence="2">Uncharacterized protein</fullName>
    </submittedName>
</protein>
<dbReference type="EMBL" id="JARIHO010000073">
    <property type="protein sequence ID" value="KAJ7312231.1"/>
    <property type="molecule type" value="Genomic_DNA"/>
</dbReference>
<feature type="region of interest" description="Disordered" evidence="1">
    <location>
        <begin position="150"/>
        <end position="169"/>
    </location>
</feature>
<proteinExistence type="predicted"/>